<dbReference type="EMBL" id="JAULSY010000005">
    <property type="protein sequence ID" value="KAK0673605.1"/>
    <property type="molecule type" value="Genomic_DNA"/>
</dbReference>
<feature type="compositionally biased region" description="Acidic residues" evidence="1">
    <location>
        <begin position="291"/>
        <end position="302"/>
    </location>
</feature>
<feature type="compositionally biased region" description="Basic and acidic residues" evidence="1">
    <location>
        <begin position="303"/>
        <end position="328"/>
    </location>
</feature>
<feature type="region of interest" description="Disordered" evidence="1">
    <location>
        <begin position="291"/>
        <end position="328"/>
    </location>
</feature>
<name>A0AA40DHC9_9PEZI</name>
<sequence>MPPTLPRILTLTSRALFKSPYLLSYPRLNPFNYKSTITRSLSLTTPLLAPPLNPLKNNKPPPSPTPCPNKGTWCRCPQCLATIQSTPCTLCKTNLATRQVQLRSPQGAAVPAVYHPICEPCFLDQLAQPPKSQAEKQQQRLARLEEFDRTIAKMLSRVRAMDGEKVPIRYAVDRLMDAVQPQQQPPPHSNYIRNLSIRHQIRLQTRPLLSRSPRWWHALLREKLAPELGIAKAPGGKRWVCVRERADEINFRVWFLWIQKYEALYPDDIRYEALYPDDVAKEVGPRDCYYTDEEKGELDDDDRIGRERDGEGHRKERARKHDEEVKKEHRQQRLLDSLVAQMLKNIAQTPGCEEKVPIKYAVDRLMTQAHSLRTWDRRSRNPRWWHAFLREKLSDELGVTKVGSRWVCDKERVDKMDFKMWYFSHRLLLLRYHDEYAKEIGLWVDYGDADSEITKLVKSKHH</sequence>
<reference evidence="2" key="1">
    <citation type="submission" date="2023-06" db="EMBL/GenBank/DDBJ databases">
        <title>Genome-scale phylogeny and comparative genomics of the fungal order Sordariales.</title>
        <authorList>
            <consortium name="Lawrence Berkeley National Laboratory"/>
            <person name="Hensen N."/>
            <person name="Bonometti L."/>
            <person name="Westerberg I."/>
            <person name="Brannstrom I.O."/>
            <person name="Guillou S."/>
            <person name="Cros-Aarteil S."/>
            <person name="Calhoun S."/>
            <person name="Haridas S."/>
            <person name="Kuo A."/>
            <person name="Mondo S."/>
            <person name="Pangilinan J."/>
            <person name="Riley R."/>
            <person name="Labutti K."/>
            <person name="Andreopoulos B."/>
            <person name="Lipzen A."/>
            <person name="Chen C."/>
            <person name="Yanf M."/>
            <person name="Daum C."/>
            <person name="Ng V."/>
            <person name="Clum A."/>
            <person name="Steindorff A."/>
            <person name="Ohm R."/>
            <person name="Martin F."/>
            <person name="Silar P."/>
            <person name="Natvig D."/>
            <person name="Lalanne C."/>
            <person name="Gautier V."/>
            <person name="Ament-Velasquez S.L."/>
            <person name="Kruys A."/>
            <person name="Hutchinson M.I."/>
            <person name="Powell A.J."/>
            <person name="Barry K."/>
            <person name="Miller A.N."/>
            <person name="Grigoriev I.V."/>
            <person name="Debuchy R."/>
            <person name="Gladieux P."/>
            <person name="Thoren M.H."/>
            <person name="Johannesson H."/>
        </authorList>
    </citation>
    <scope>NUCLEOTIDE SEQUENCE</scope>
    <source>
        <strain evidence="2">CBS 307.81</strain>
    </source>
</reference>
<keyword evidence="3" id="KW-1185">Reference proteome</keyword>
<evidence type="ECO:0000313" key="3">
    <source>
        <dbReference type="Proteomes" id="UP001174997"/>
    </source>
</evidence>
<evidence type="ECO:0000256" key="1">
    <source>
        <dbReference type="SAM" id="MobiDB-lite"/>
    </source>
</evidence>
<comment type="caution">
    <text evidence="2">The sequence shown here is derived from an EMBL/GenBank/DDBJ whole genome shotgun (WGS) entry which is preliminary data.</text>
</comment>
<organism evidence="2 3">
    <name type="scientific">Cercophora samala</name>
    <dbReference type="NCBI Taxonomy" id="330535"/>
    <lineage>
        <taxon>Eukaryota</taxon>
        <taxon>Fungi</taxon>
        <taxon>Dikarya</taxon>
        <taxon>Ascomycota</taxon>
        <taxon>Pezizomycotina</taxon>
        <taxon>Sordariomycetes</taxon>
        <taxon>Sordariomycetidae</taxon>
        <taxon>Sordariales</taxon>
        <taxon>Lasiosphaeriaceae</taxon>
        <taxon>Cercophora</taxon>
    </lineage>
</organism>
<dbReference type="Proteomes" id="UP001174997">
    <property type="component" value="Unassembled WGS sequence"/>
</dbReference>
<gene>
    <name evidence="2" type="ORF">QBC41DRAFT_392823</name>
</gene>
<protein>
    <submittedName>
        <fullName evidence="2">Uncharacterized protein</fullName>
    </submittedName>
</protein>
<accession>A0AA40DHC9</accession>
<dbReference type="AlphaFoldDB" id="A0AA40DHC9"/>
<proteinExistence type="predicted"/>
<evidence type="ECO:0000313" key="2">
    <source>
        <dbReference type="EMBL" id="KAK0673605.1"/>
    </source>
</evidence>